<dbReference type="Proteomes" id="UP000015105">
    <property type="component" value="Chromosome 2D"/>
</dbReference>
<dbReference type="Gramene" id="AET2Gv21099200.10">
    <property type="protein sequence ID" value="AET2Gv21099200.10"/>
    <property type="gene ID" value="AET2Gv21099200"/>
</dbReference>
<dbReference type="EnsemblPlants" id="AET2Gv21099200.10">
    <property type="protein sequence ID" value="AET2Gv21099200.10"/>
    <property type="gene ID" value="AET2Gv21099200"/>
</dbReference>
<reference evidence="2" key="5">
    <citation type="journal article" date="2021" name="G3 (Bethesda)">
        <title>Aegilops tauschii genome assembly Aet v5.0 features greater sequence contiguity and improved annotation.</title>
        <authorList>
            <person name="Wang L."/>
            <person name="Zhu T."/>
            <person name="Rodriguez J.C."/>
            <person name="Deal K.R."/>
            <person name="Dubcovsky J."/>
            <person name="McGuire P.E."/>
            <person name="Lux T."/>
            <person name="Spannagl M."/>
            <person name="Mayer K.F.X."/>
            <person name="Baldrich P."/>
            <person name="Meyers B.C."/>
            <person name="Huo N."/>
            <person name="Gu Y.Q."/>
            <person name="Zhou H."/>
            <person name="Devos K.M."/>
            <person name="Bennetzen J.L."/>
            <person name="Unver T."/>
            <person name="Budak H."/>
            <person name="Gulick P.J."/>
            <person name="Galiba G."/>
            <person name="Kalapos B."/>
            <person name="Nelson D.R."/>
            <person name="Li P."/>
            <person name="You F.M."/>
            <person name="Luo M.C."/>
            <person name="Dvorak J."/>
        </authorList>
    </citation>
    <scope>NUCLEOTIDE SEQUENCE [LARGE SCALE GENOMIC DNA]</scope>
    <source>
        <strain evidence="2">cv. AL8/78</strain>
    </source>
</reference>
<reference evidence="3" key="1">
    <citation type="journal article" date="2014" name="Science">
        <title>Ancient hybridizations among the ancestral genomes of bread wheat.</title>
        <authorList>
            <consortium name="International Wheat Genome Sequencing Consortium,"/>
            <person name="Marcussen T."/>
            <person name="Sandve S.R."/>
            <person name="Heier L."/>
            <person name="Spannagl M."/>
            <person name="Pfeifer M."/>
            <person name="Jakobsen K.S."/>
            <person name="Wulff B.B."/>
            <person name="Steuernagel B."/>
            <person name="Mayer K.F."/>
            <person name="Olsen O.A."/>
        </authorList>
    </citation>
    <scope>NUCLEOTIDE SEQUENCE [LARGE SCALE GENOMIC DNA]</scope>
    <source>
        <strain evidence="3">cv. AL8/78</strain>
    </source>
</reference>
<dbReference type="Gramene" id="AET2Gv21099200.11">
    <property type="protein sequence ID" value="AET2Gv21099200.11"/>
    <property type="gene ID" value="AET2Gv21099200"/>
</dbReference>
<reference evidence="3" key="2">
    <citation type="journal article" date="2017" name="Nat. Plants">
        <title>The Aegilops tauschii genome reveals multiple impacts of transposons.</title>
        <authorList>
            <person name="Zhao G."/>
            <person name="Zou C."/>
            <person name="Li K."/>
            <person name="Wang K."/>
            <person name="Li T."/>
            <person name="Gao L."/>
            <person name="Zhang X."/>
            <person name="Wang H."/>
            <person name="Yang Z."/>
            <person name="Liu X."/>
            <person name="Jiang W."/>
            <person name="Mao L."/>
            <person name="Kong X."/>
            <person name="Jiao Y."/>
            <person name="Jia J."/>
        </authorList>
    </citation>
    <scope>NUCLEOTIDE SEQUENCE [LARGE SCALE GENOMIC DNA]</scope>
    <source>
        <strain evidence="3">cv. AL8/78</strain>
    </source>
</reference>
<proteinExistence type="predicted"/>
<sequence>QGVPEEQQLAPTIEIPRPPSPLPPKSPEFDPFLRRFASPPLSARVGEWSRPPAGMGYLSTVIGHPTDGSPVSGGGLRLGATPGISFASAFSPLSVLDLLDWSSGSPIRRQFDSGRTRARP</sequence>
<name>A0A453D5X9_AEGTS</name>
<organism evidence="2 3">
    <name type="scientific">Aegilops tauschii subsp. strangulata</name>
    <name type="common">Goatgrass</name>
    <dbReference type="NCBI Taxonomy" id="200361"/>
    <lineage>
        <taxon>Eukaryota</taxon>
        <taxon>Viridiplantae</taxon>
        <taxon>Streptophyta</taxon>
        <taxon>Embryophyta</taxon>
        <taxon>Tracheophyta</taxon>
        <taxon>Spermatophyta</taxon>
        <taxon>Magnoliopsida</taxon>
        <taxon>Liliopsida</taxon>
        <taxon>Poales</taxon>
        <taxon>Poaceae</taxon>
        <taxon>BOP clade</taxon>
        <taxon>Pooideae</taxon>
        <taxon>Triticodae</taxon>
        <taxon>Triticeae</taxon>
        <taxon>Triticinae</taxon>
        <taxon>Aegilops</taxon>
    </lineage>
</organism>
<accession>A0A453D5X9</accession>
<dbReference type="EnsemblPlants" id="AET2Gv21099200.11">
    <property type="protein sequence ID" value="AET2Gv21099200.11"/>
    <property type="gene ID" value="AET2Gv21099200"/>
</dbReference>
<dbReference type="AlphaFoldDB" id="A0A453D5X9"/>
<feature type="compositionally biased region" description="Pro residues" evidence="1">
    <location>
        <begin position="16"/>
        <end position="26"/>
    </location>
</feature>
<feature type="region of interest" description="Disordered" evidence="1">
    <location>
        <begin position="1"/>
        <end position="33"/>
    </location>
</feature>
<reference evidence="2" key="3">
    <citation type="journal article" date="2017" name="Nature">
        <title>Genome sequence of the progenitor of the wheat D genome Aegilops tauschii.</title>
        <authorList>
            <person name="Luo M.C."/>
            <person name="Gu Y.Q."/>
            <person name="Puiu D."/>
            <person name="Wang H."/>
            <person name="Twardziok S.O."/>
            <person name="Deal K.R."/>
            <person name="Huo N."/>
            <person name="Zhu T."/>
            <person name="Wang L."/>
            <person name="Wang Y."/>
            <person name="McGuire P.E."/>
            <person name="Liu S."/>
            <person name="Long H."/>
            <person name="Ramasamy R.K."/>
            <person name="Rodriguez J.C."/>
            <person name="Van S.L."/>
            <person name="Yuan L."/>
            <person name="Wang Z."/>
            <person name="Xia Z."/>
            <person name="Xiao L."/>
            <person name="Anderson O.D."/>
            <person name="Ouyang S."/>
            <person name="Liang Y."/>
            <person name="Zimin A.V."/>
            <person name="Pertea G."/>
            <person name="Qi P."/>
            <person name="Bennetzen J.L."/>
            <person name="Dai X."/>
            <person name="Dawson M.W."/>
            <person name="Muller H.G."/>
            <person name="Kugler K."/>
            <person name="Rivarola-Duarte L."/>
            <person name="Spannagl M."/>
            <person name="Mayer K.F.X."/>
            <person name="Lu F.H."/>
            <person name="Bevan M.W."/>
            <person name="Leroy P."/>
            <person name="Li P."/>
            <person name="You F.M."/>
            <person name="Sun Q."/>
            <person name="Liu Z."/>
            <person name="Lyons E."/>
            <person name="Wicker T."/>
            <person name="Salzberg S.L."/>
            <person name="Devos K.M."/>
            <person name="Dvorak J."/>
        </authorList>
    </citation>
    <scope>NUCLEOTIDE SEQUENCE [LARGE SCALE GENOMIC DNA]</scope>
    <source>
        <strain evidence="2">cv. AL8/78</strain>
    </source>
</reference>
<evidence type="ECO:0000313" key="2">
    <source>
        <dbReference type="EnsemblPlants" id="AET2Gv21099200.10"/>
    </source>
</evidence>
<keyword evidence="3" id="KW-1185">Reference proteome</keyword>
<evidence type="ECO:0000256" key="1">
    <source>
        <dbReference type="SAM" id="MobiDB-lite"/>
    </source>
</evidence>
<protein>
    <submittedName>
        <fullName evidence="2">Uncharacterized protein</fullName>
    </submittedName>
</protein>
<evidence type="ECO:0000313" key="3">
    <source>
        <dbReference type="Proteomes" id="UP000015105"/>
    </source>
</evidence>
<reference evidence="2" key="4">
    <citation type="submission" date="2019-03" db="UniProtKB">
        <authorList>
            <consortium name="EnsemblPlants"/>
        </authorList>
    </citation>
    <scope>IDENTIFICATION</scope>
</reference>